<protein>
    <submittedName>
        <fullName evidence="2">Rhodanese-like domain-containing protein</fullName>
    </submittedName>
</protein>
<dbReference type="CDD" id="cd00158">
    <property type="entry name" value="RHOD"/>
    <property type="match status" value="2"/>
</dbReference>
<dbReference type="RefSeq" id="WP_379661801.1">
    <property type="nucleotide sequence ID" value="NZ_JBHUDG010000004.1"/>
</dbReference>
<evidence type="ECO:0000313" key="3">
    <source>
        <dbReference type="Proteomes" id="UP001597118"/>
    </source>
</evidence>
<dbReference type="PANTHER" id="PTHR43031">
    <property type="entry name" value="FAD-DEPENDENT OXIDOREDUCTASE"/>
    <property type="match status" value="1"/>
</dbReference>
<gene>
    <name evidence="2" type="ORF">ACFSAH_05995</name>
</gene>
<dbReference type="PROSITE" id="PS50206">
    <property type="entry name" value="RHODANESE_3"/>
    <property type="match status" value="2"/>
</dbReference>
<sequence length="235" mass="26201">MKNIIVVFFILMFSGVSAIQAEEVVVPLPLDLVTFEKSLESRSFIVLDTRSAKEFAEGHIKKSVFLGVDGPFETWLSIAVPDKNQFILVIADEDKAQNVLSKLNEKGYFHVKGFLKGGIDTWIKAGKKLQKINEVEAADLEKVISGKNKQVLDVRKPEEYRQGHLVTALNNPLSELPAWSQALQNKNTYYVHCASGYRSMIAVSLLQLHGAKNVVNVKGGYQAIQTNQNLKIESQ</sequence>
<dbReference type="Gene3D" id="3.40.250.10">
    <property type="entry name" value="Rhodanese-like domain"/>
    <property type="match status" value="2"/>
</dbReference>
<reference evidence="3" key="1">
    <citation type="journal article" date="2019" name="Int. J. Syst. Evol. Microbiol.">
        <title>The Global Catalogue of Microorganisms (GCM) 10K type strain sequencing project: providing services to taxonomists for standard genome sequencing and annotation.</title>
        <authorList>
            <consortium name="The Broad Institute Genomics Platform"/>
            <consortium name="The Broad Institute Genome Sequencing Center for Infectious Disease"/>
            <person name="Wu L."/>
            <person name="Ma J."/>
        </authorList>
    </citation>
    <scope>NUCLEOTIDE SEQUENCE [LARGE SCALE GENOMIC DNA]</scope>
    <source>
        <strain evidence="3">CCUG 53762</strain>
    </source>
</reference>
<dbReference type="InterPro" id="IPR050229">
    <property type="entry name" value="GlpE_sulfurtransferase"/>
</dbReference>
<dbReference type="Proteomes" id="UP001597118">
    <property type="component" value="Unassembled WGS sequence"/>
</dbReference>
<accession>A0ABW4IBU1</accession>
<dbReference type="InterPro" id="IPR001763">
    <property type="entry name" value="Rhodanese-like_dom"/>
</dbReference>
<dbReference type="SMART" id="SM00450">
    <property type="entry name" value="RHOD"/>
    <property type="match status" value="2"/>
</dbReference>
<evidence type="ECO:0000259" key="1">
    <source>
        <dbReference type="PROSITE" id="PS50206"/>
    </source>
</evidence>
<evidence type="ECO:0000313" key="2">
    <source>
        <dbReference type="EMBL" id="MFD1629422.1"/>
    </source>
</evidence>
<feature type="domain" description="Rhodanese" evidence="1">
    <location>
        <begin position="40"/>
        <end position="131"/>
    </location>
</feature>
<name>A0ABW4IBU1_9SPHI</name>
<dbReference type="EMBL" id="JBHUDG010000004">
    <property type="protein sequence ID" value="MFD1629422.1"/>
    <property type="molecule type" value="Genomic_DNA"/>
</dbReference>
<dbReference type="SUPFAM" id="SSF52821">
    <property type="entry name" value="Rhodanese/Cell cycle control phosphatase"/>
    <property type="match status" value="2"/>
</dbReference>
<feature type="domain" description="Rhodanese" evidence="1">
    <location>
        <begin position="145"/>
        <end position="233"/>
    </location>
</feature>
<dbReference type="PANTHER" id="PTHR43031:SF1">
    <property type="entry name" value="PYRIDINE NUCLEOTIDE-DISULPHIDE OXIDOREDUCTASE"/>
    <property type="match status" value="1"/>
</dbReference>
<dbReference type="InterPro" id="IPR036873">
    <property type="entry name" value="Rhodanese-like_dom_sf"/>
</dbReference>
<comment type="caution">
    <text evidence="2">The sequence shown here is derived from an EMBL/GenBank/DDBJ whole genome shotgun (WGS) entry which is preliminary data.</text>
</comment>
<proteinExistence type="predicted"/>
<organism evidence="2 3">
    <name type="scientific">Pseudopedobacter beijingensis</name>
    <dbReference type="NCBI Taxonomy" id="1207056"/>
    <lineage>
        <taxon>Bacteria</taxon>
        <taxon>Pseudomonadati</taxon>
        <taxon>Bacteroidota</taxon>
        <taxon>Sphingobacteriia</taxon>
        <taxon>Sphingobacteriales</taxon>
        <taxon>Sphingobacteriaceae</taxon>
        <taxon>Pseudopedobacter</taxon>
    </lineage>
</organism>
<keyword evidence="3" id="KW-1185">Reference proteome</keyword>
<dbReference type="Pfam" id="PF00581">
    <property type="entry name" value="Rhodanese"/>
    <property type="match status" value="2"/>
</dbReference>